<proteinExistence type="predicted"/>
<dbReference type="EMBL" id="ANMO01000137">
    <property type="protein sequence ID" value="EMB16047.1"/>
    <property type="molecule type" value="Genomic_DNA"/>
</dbReference>
<organism evidence="3 4">
    <name type="scientific">Rhodopirellula europaea 6C</name>
    <dbReference type="NCBI Taxonomy" id="1263867"/>
    <lineage>
        <taxon>Bacteria</taxon>
        <taxon>Pseudomonadati</taxon>
        <taxon>Planctomycetota</taxon>
        <taxon>Planctomycetia</taxon>
        <taxon>Pirellulales</taxon>
        <taxon>Pirellulaceae</taxon>
        <taxon>Rhodopirellula</taxon>
    </lineage>
</organism>
<accession>M2ATN2</accession>
<feature type="compositionally biased region" description="Polar residues" evidence="2">
    <location>
        <begin position="482"/>
        <end position="497"/>
    </location>
</feature>
<comment type="caution">
    <text evidence="3">The sequence shown here is derived from an EMBL/GenBank/DDBJ whole genome shotgun (WGS) entry which is preliminary data.</text>
</comment>
<keyword evidence="1" id="KW-0175">Coiled coil</keyword>
<reference evidence="3" key="1">
    <citation type="submission" date="2012-11" db="EMBL/GenBank/DDBJ databases">
        <title>Permanent draft genomes of Rhodopirellula europaea strain SH398 and 6C.</title>
        <authorList>
            <person name="Richter M."/>
            <person name="Richter-Heitmann T."/>
            <person name="Frank C."/>
            <person name="Harder J."/>
            <person name="Glockner F.O."/>
        </authorList>
    </citation>
    <scope>NUCLEOTIDE SEQUENCE</scope>
    <source>
        <strain evidence="3">6C</strain>
    </source>
</reference>
<evidence type="ECO:0000313" key="4">
    <source>
        <dbReference type="Proteomes" id="UP000011529"/>
    </source>
</evidence>
<name>M2ATN2_9BACT</name>
<gene>
    <name evidence="3" type="ORF">RE6C_03213</name>
</gene>
<dbReference type="Proteomes" id="UP000011529">
    <property type="component" value="Unassembled WGS sequence"/>
</dbReference>
<dbReference type="AlphaFoldDB" id="M2ATN2"/>
<dbReference type="InterPro" id="IPR025048">
    <property type="entry name" value="DUF3987"/>
</dbReference>
<dbReference type="RefSeq" id="WP_008657864.1">
    <property type="nucleotide sequence ID" value="NZ_ANMO01000137.1"/>
</dbReference>
<dbReference type="PATRIC" id="fig|1263867.3.peg.3433"/>
<feature type="coiled-coil region" evidence="1">
    <location>
        <begin position="91"/>
        <end position="125"/>
    </location>
</feature>
<evidence type="ECO:0000313" key="3">
    <source>
        <dbReference type="EMBL" id="EMB16047.1"/>
    </source>
</evidence>
<keyword evidence="4" id="KW-1185">Reference proteome</keyword>
<evidence type="ECO:0000256" key="1">
    <source>
        <dbReference type="SAM" id="Coils"/>
    </source>
</evidence>
<evidence type="ECO:0000256" key="2">
    <source>
        <dbReference type="SAM" id="MobiDB-lite"/>
    </source>
</evidence>
<dbReference type="Pfam" id="PF13148">
    <property type="entry name" value="DUF3987"/>
    <property type="match status" value="1"/>
</dbReference>
<reference evidence="3" key="2">
    <citation type="journal article" date="2013" name="Mar. Genomics">
        <title>Expression of sulfatases in Rhodopirellula baltica and the diversity of sulfatases in the genus Rhodopirellula.</title>
        <authorList>
            <person name="Wegner C.E."/>
            <person name="Richter-Heitmann T."/>
            <person name="Klindworth A."/>
            <person name="Klockow C."/>
            <person name="Richter M."/>
            <person name="Achstetter T."/>
            <person name="Glockner F.O."/>
            <person name="Harder J."/>
        </authorList>
    </citation>
    <scope>NUCLEOTIDE SEQUENCE [LARGE SCALE GENOMIC DNA]</scope>
    <source>
        <strain evidence="3">6C</strain>
    </source>
</reference>
<feature type="region of interest" description="Disordered" evidence="2">
    <location>
        <begin position="467"/>
        <end position="503"/>
    </location>
</feature>
<protein>
    <submittedName>
        <fullName evidence="3">Uncharacterized protein</fullName>
    </submittedName>
</protein>
<sequence length="532" mass="58696">MSDLFQSHGQPDSFPVDLLPPVVRQYVVEGAESRAAAPSIVALPVLVTLGACVGTTHKIAAKQDWIVPAMLWGAVVARSGSVKSVGYDLAHELLKHAEDQANREFENAKREYDLAEQEYRKAHAQWLKSKEEIAPPVPPEPPTGDRLVVDDQTVESLAPLLVENPKGLFLLSDELRGFFDGMGAYASGGRAGKDEARWLTLFDGRPLSVDRKTNRERIYAPMAGVSVAGTIQPGTLAKAVSGGQVESGLLARLLLVMPEPRPKRWTDAEMHDATKLAMQRLVDRLRSLEHKALNGSLESNVLRLDNEARDRFKFFVNAHGLETFKQHDSLAAAYSKLEGYALRFALIHHLAVWASGDQLSPPRSIGLESIEAGIELSRWFAAEAERVYEKIGVVAEPVLQPADQHLDRLEEWLRSKGGAATERDISRGPRRYRSGHHVEDDCKALIQAGRAKWDVSRRTRHIVLAGDSDSSAENETIRVEVSPSQTDNTEGLSTTANDDGRDTISLSERNKRKVSPSPPNTASFQERIRVTI</sequence>